<feature type="transmembrane region" description="Helical" evidence="6">
    <location>
        <begin position="161"/>
        <end position="180"/>
    </location>
</feature>
<feature type="domain" description="GGDEF" evidence="7">
    <location>
        <begin position="220"/>
        <end position="362"/>
    </location>
</feature>
<geneLocation type="plasmid" evidence="8 9">
    <name>pDEIPR01</name>
</geneLocation>
<keyword evidence="2" id="KW-1003">Cell membrane</keyword>
<evidence type="ECO:0000313" key="9">
    <source>
        <dbReference type="Proteomes" id="UP000007718"/>
    </source>
</evidence>
<feature type="transmembrane region" description="Helical" evidence="6">
    <location>
        <begin position="69"/>
        <end position="94"/>
    </location>
</feature>
<feature type="transmembrane region" description="Helical" evidence="6">
    <location>
        <begin position="133"/>
        <end position="155"/>
    </location>
</feature>
<dbReference type="GO" id="GO:1902201">
    <property type="term" value="P:negative regulation of bacterial-type flagellum-dependent cell motility"/>
    <property type="evidence" value="ECO:0007669"/>
    <property type="project" value="TreeGrafter"/>
</dbReference>
<evidence type="ECO:0000259" key="7">
    <source>
        <dbReference type="PROSITE" id="PS50887"/>
    </source>
</evidence>
<dbReference type="HOGENOM" id="CLU_000445_11_1_0"/>
<evidence type="ECO:0000256" key="5">
    <source>
        <dbReference type="ARBA" id="ARBA00023136"/>
    </source>
</evidence>
<keyword evidence="5 6" id="KW-0472">Membrane</keyword>
<accession>F0RPN1</accession>
<evidence type="ECO:0000313" key="8">
    <source>
        <dbReference type="EMBL" id="ADY27337.1"/>
    </source>
</evidence>
<dbReference type="RefSeq" id="WP_013623069.1">
    <property type="nucleotide sequence ID" value="NC_015169.1"/>
</dbReference>
<evidence type="ECO:0000256" key="2">
    <source>
        <dbReference type="ARBA" id="ARBA00022475"/>
    </source>
</evidence>
<dbReference type="EMBL" id="CP002537">
    <property type="protein sequence ID" value="ADY27337.1"/>
    <property type="molecule type" value="Genomic_DNA"/>
</dbReference>
<dbReference type="SMART" id="SM00267">
    <property type="entry name" value="GGDEF"/>
    <property type="match status" value="1"/>
</dbReference>
<dbReference type="InterPro" id="IPR000160">
    <property type="entry name" value="GGDEF_dom"/>
</dbReference>
<sequence>MLRALFINFALLIAMTYLFSLTLRSWPLRRDRTFQVQTITAASLVSVILLLQPAAIAPGVLIDLRPVPLVYLALVYGAPAALVGSIPVLTYRYFLGGPGITPAFTSIALILLVTAILRRLVQPRLDHISWSRGIFLGLVSLAPNGLPLVMLPNGMQLLQQVYPPLLILNVAAFLIVALVLRDRIKLIKLNAMFQRQARQDALSGLFNRRQFDLDLLALRTGDLLLMVDIDHFKRINDTYGHAVGDQVITAVGELLRSNLRASDSAYRYGGEEFVLLVHQPQIGTPELIAERIRDHIEQTPLSVPSLNGLQGDPATFTLHLTASLGGARHMAGTDPQHTLALADQALYQAKQGGRNRWVLHPEPQLGLPG</sequence>
<gene>
    <name evidence="8" type="ordered locus">Deipr_2209</name>
</gene>
<reference evidence="8 9" key="1">
    <citation type="submission" date="2011-02" db="EMBL/GenBank/DDBJ databases">
        <title>The complete sequence of plasmid1 of Deinococcus proteolyticus DSM 20540.</title>
        <authorList>
            <consortium name="US DOE Joint Genome Institute (JGI-PGF)"/>
            <person name="Lucas S."/>
            <person name="Copeland A."/>
            <person name="Lapidus A."/>
            <person name="Bruce D."/>
            <person name="Goodwin L."/>
            <person name="Pitluck S."/>
            <person name="Kyrpides N."/>
            <person name="Mavromatis K."/>
            <person name="Pagani I."/>
            <person name="Ivanova N."/>
            <person name="Ovchinnikova G."/>
            <person name="Zeytun A."/>
            <person name="Detter J.C."/>
            <person name="Han C."/>
            <person name="Land M."/>
            <person name="Hauser L."/>
            <person name="Markowitz V."/>
            <person name="Cheng J.-F."/>
            <person name="Hugenholtz P."/>
            <person name="Woyke T."/>
            <person name="Wu D."/>
            <person name="Pukall R."/>
            <person name="Steenblock K."/>
            <person name="Brambilla E."/>
            <person name="Klenk H.-P."/>
            <person name="Eisen J.A."/>
        </authorList>
    </citation>
    <scope>NUCLEOTIDE SEQUENCE [LARGE SCALE GENOMIC DNA]</scope>
    <source>
        <strain evidence="9">ATCC 35074 / DSM 20540 / JCM 6276 / NBRC 101906 / NCIMB 13154 / VKM Ac-1939 / CCM 2703 / MRP</strain>
        <plasmid evidence="9">Plasmid pDEIPR01</plasmid>
    </source>
</reference>
<comment type="subcellular location">
    <subcellularLocation>
        <location evidence="1">Cell membrane</location>
        <topology evidence="1">Multi-pass membrane protein</topology>
    </subcellularLocation>
</comment>
<dbReference type="GO" id="GO:0000155">
    <property type="term" value="F:phosphorelay sensor kinase activity"/>
    <property type="evidence" value="ECO:0007669"/>
    <property type="project" value="InterPro"/>
</dbReference>
<dbReference type="InterPro" id="IPR029787">
    <property type="entry name" value="Nucleotide_cyclase"/>
</dbReference>
<dbReference type="InterPro" id="IPR050469">
    <property type="entry name" value="Diguanylate_Cyclase"/>
</dbReference>
<dbReference type="NCBIfam" id="TIGR00254">
    <property type="entry name" value="GGDEF"/>
    <property type="match status" value="1"/>
</dbReference>
<dbReference type="Pfam" id="PF00990">
    <property type="entry name" value="GGDEF"/>
    <property type="match status" value="1"/>
</dbReference>
<evidence type="ECO:0000256" key="1">
    <source>
        <dbReference type="ARBA" id="ARBA00004651"/>
    </source>
</evidence>
<keyword evidence="3 6" id="KW-0812">Transmembrane</keyword>
<dbReference type="Gene3D" id="3.30.70.270">
    <property type="match status" value="1"/>
</dbReference>
<dbReference type="KEGG" id="dpt:Deipr_2209"/>
<dbReference type="Pfam" id="PF07694">
    <property type="entry name" value="5TM-5TMR_LYT"/>
    <property type="match status" value="1"/>
</dbReference>
<keyword evidence="9" id="KW-1185">Reference proteome</keyword>
<dbReference type="PROSITE" id="PS50887">
    <property type="entry name" value="GGDEF"/>
    <property type="match status" value="1"/>
</dbReference>
<dbReference type="GO" id="GO:0052621">
    <property type="term" value="F:diguanylate cyclase activity"/>
    <property type="evidence" value="ECO:0007669"/>
    <property type="project" value="TreeGrafter"/>
</dbReference>
<feature type="transmembrane region" description="Helical" evidence="6">
    <location>
        <begin position="100"/>
        <end position="121"/>
    </location>
</feature>
<dbReference type="GO" id="GO:0043709">
    <property type="term" value="P:cell adhesion involved in single-species biofilm formation"/>
    <property type="evidence" value="ECO:0007669"/>
    <property type="project" value="TreeGrafter"/>
</dbReference>
<dbReference type="InterPro" id="IPR043128">
    <property type="entry name" value="Rev_trsase/Diguanyl_cyclase"/>
</dbReference>
<evidence type="ECO:0000256" key="3">
    <source>
        <dbReference type="ARBA" id="ARBA00022692"/>
    </source>
</evidence>
<dbReference type="SUPFAM" id="SSF55073">
    <property type="entry name" value="Nucleotide cyclase"/>
    <property type="match status" value="1"/>
</dbReference>
<dbReference type="Proteomes" id="UP000007718">
    <property type="component" value="Plasmid pDEIPR01"/>
</dbReference>
<dbReference type="GO" id="GO:0071555">
    <property type="term" value="P:cell wall organization"/>
    <property type="evidence" value="ECO:0007669"/>
    <property type="project" value="InterPro"/>
</dbReference>
<dbReference type="AlphaFoldDB" id="F0RPN1"/>
<protein>
    <submittedName>
        <fullName evidence="8">Diguanylate cyclase</fullName>
    </submittedName>
</protein>
<keyword evidence="8" id="KW-0614">Plasmid</keyword>
<name>F0RPN1_DEIPM</name>
<dbReference type="CDD" id="cd01949">
    <property type="entry name" value="GGDEF"/>
    <property type="match status" value="1"/>
</dbReference>
<dbReference type="PANTHER" id="PTHR45138">
    <property type="entry name" value="REGULATORY COMPONENTS OF SENSORY TRANSDUCTION SYSTEM"/>
    <property type="match status" value="1"/>
</dbReference>
<keyword evidence="4 6" id="KW-1133">Transmembrane helix</keyword>
<proteinExistence type="predicted"/>
<evidence type="ECO:0000256" key="4">
    <source>
        <dbReference type="ARBA" id="ARBA00022989"/>
    </source>
</evidence>
<dbReference type="GO" id="GO:0005886">
    <property type="term" value="C:plasma membrane"/>
    <property type="evidence" value="ECO:0007669"/>
    <property type="project" value="UniProtKB-SubCell"/>
</dbReference>
<feature type="transmembrane region" description="Helical" evidence="6">
    <location>
        <begin position="36"/>
        <end position="57"/>
    </location>
</feature>
<evidence type="ECO:0000256" key="6">
    <source>
        <dbReference type="SAM" id="Phobius"/>
    </source>
</evidence>
<dbReference type="PANTHER" id="PTHR45138:SF9">
    <property type="entry name" value="DIGUANYLATE CYCLASE DGCM-RELATED"/>
    <property type="match status" value="1"/>
</dbReference>
<dbReference type="FunFam" id="3.30.70.270:FF:000001">
    <property type="entry name" value="Diguanylate cyclase domain protein"/>
    <property type="match status" value="1"/>
</dbReference>
<dbReference type="InterPro" id="IPR011620">
    <property type="entry name" value="Sig_transdc_His_kinase_LytS_TM"/>
</dbReference>
<organism evidence="8 9">
    <name type="scientific">Deinococcus proteolyticus (strain ATCC 35074 / DSM 20540 / JCM 6276 / NBRC 101906 / NCIMB 13154 / VKM Ac-1939 / CCM 2703 / MRP)</name>
    <dbReference type="NCBI Taxonomy" id="693977"/>
    <lineage>
        <taxon>Bacteria</taxon>
        <taxon>Thermotogati</taxon>
        <taxon>Deinococcota</taxon>
        <taxon>Deinococci</taxon>
        <taxon>Deinococcales</taxon>
        <taxon>Deinococcaceae</taxon>
        <taxon>Deinococcus</taxon>
    </lineage>
</organism>